<comment type="caution">
    <text evidence="2">The sequence shown here is derived from an EMBL/GenBank/DDBJ whole genome shotgun (WGS) entry which is preliminary data.</text>
</comment>
<sequence>MRPGRGLAAAAALVAAASSPAGAPAPDDGSYAYATADEVVVMRGERVVTRWREERAARVGPVVWTDDGRHAAFLTSTGAPDTSGAIRRLVTVDARSGDTRSARCDGCAGVAAPGGGTLLVGTLLVGTGTDGPFTGLLALDPGRGGEPAEVPVRLPPLDRVELFSGTGGEVLLGGVGPTGAESWFRVRADGSTTPVGSVAATRRDRSGQPYLRGRGQVAAAVDGAGNTAYAVAGSFRGRDDRCESAAEVFAALPAAGSTVPTDLSAATPADTRTTTTDVLSLWWDPAHRLRAAVLAGVCDGTSALAPTTGEWLLERNRWVQVSSEPTLGSLHLRSGSKLVTRLPGAPRDGASLVLERGGRRTAVASGVRSITAPGFRPPGSDEVLAHLCDPADPVCLSRTGGAYELASTSGDLDGDGAADRLAAVQSWAGGTASARLEVAFADGREEHLDLPATVDLGVPRWIGATDLTGDGRAEVLVPTGTGAHSVVIGAFERVDGRLARVGGDLAELVVGGSAHEATGVECLVDGDRALVRTSTVTAGATTPAAGPAEYVLTEVTYAADPASGRLVRIAEDRTTSAADGDGAMPARLAGVVGVHCPGVPDVF</sequence>
<evidence type="ECO:0000313" key="3">
    <source>
        <dbReference type="Proteomes" id="UP001596220"/>
    </source>
</evidence>
<feature type="chain" id="PRO_5047540454" description="FG-GAP repeat protein" evidence="1">
    <location>
        <begin position="24"/>
        <end position="603"/>
    </location>
</feature>
<organism evidence="2 3">
    <name type="scientific">Saccharothrix lopnurensis</name>
    <dbReference type="NCBI Taxonomy" id="1670621"/>
    <lineage>
        <taxon>Bacteria</taxon>
        <taxon>Bacillati</taxon>
        <taxon>Actinomycetota</taxon>
        <taxon>Actinomycetes</taxon>
        <taxon>Pseudonocardiales</taxon>
        <taxon>Pseudonocardiaceae</taxon>
        <taxon>Saccharothrix</taxon>
    </lineage>
</organism>
<dbReference type="InterPro" id="IPR028994">
    <property type="entry name" value="Integrin_alpha_N"/>
</dbReference>
<evidence type="ECO:0008006" key="4">
    <source>
        <dbReference type="Google" id="ProtNLM"/>
    </source>
</evidence>
<feature type="signal peptide" evidence="1">
    <location>
        <begin position="1"/>
        <end position="23"/>
    </location>
</feature>
<dbReference type="RefSeq" id="WP_380634931.1">
    <property type="nucleotide sequence ID" value="NZ_JBHSQO010000007.1"/>
</dbReference>
<protein>
    <recommendedName>
        <fullName evidence="4">FG-GAP repeat protein</fullName>
    </recommendedName>
</protein>
<evidence type="ECO:0000256" key="1">
    <source>
        <dbReference type="SAM" id="SignalP"/>
    </source>
</evidence>
<keyword evidence="1" id="KW-0732">Signal</keyword>
<dbReference type="SUPFAM" id="SSF69318">
    <property type="entry name" value="Integrin alpha N-terminal domain"/>
    <property type="match status" value="1"/>
</dbReference>
<accession>A0ABW1P2Z6</accession>
<dbReference type="EMBL" id="JBHSQO010000007">
    <property type="protein sequence ID" value="MFC6089621.1"/>
    <property type="molecule type" value="Genomic_DNA"/>
</dbReference>
<keyword evidence="3" id="KW-1185">Reference proteome</keyword>
<reference evidence="3" key="1">
    <citation type="journal article" date="2019" name="Int. J. Syst. Evol. Microbiol.">
        <title>The Global Catalogue of Microorganisms (GCM) 10K type strain sequencing project: providing services to taxonomists for standard genome sequencing and annotation.</title>
        <authorList>
            <consortium name="The Broad Institute Genomics Platform"/>
            <consortium name="The Broad Institute Genome Sequencing Center for Infectious Disease"/>
            <person name="Wu L."/>
            <person name="Ma J."/>
        </authorList>
    </citation>
    <scope>NUCLEOTIDE SEQUENCE [LARGE SCALE GENOMIC DNA]</scope>
    <source>
        <strain evidence="3">CGMCC 4.7246</strain>
    </source>
</reference>
<evidence type="ECO:0000313" key="2">
    <source>
        <dbReference type="EMBL" id="MFC6089621.1"/>
    </source>
</evidence>
<dbReference type="Proteomes" id="UP001596220">
    <property type="component" value="Unassembled WGS sequence"/>
</dbReference>
<proteinExistence type="predicted"/>
<gene>
    <name evidence="2" type="ORF">ACFP3R_10100</name>
</gene>
<name>A0ABW1P2Z6_9PSEU</name>